<evidence type="ECO:0000256" key="1">
    <source>
        <dbReference type="SAM" id="MobiDB-lite"/>
    </source>
</evidence>
<protein>
    <submittedName>
        <fullName evidence="3">Uncharacterized protein</fullName>
    </submittedName>
</protein>
<gene>
    <name evidence="3" type="ORF">NPX13_g869</name>
</gene>
<feature type="compositionally biased region" description="Basic and acidic residues" evidence="1">
    <location>
        <begin position="260"/>
        <end position="273"/>
    </location>
</feature>
<proteinExistence type="predicted"/>
<evidence type="ECO:0000256" key="2">
    <source>
        <dbReference type="SAM" id="SignalP"/>
    </source>
</evidence>
<feature type="chain" id="PRO_5040821273" evidence="2">
    <location>
        <begin position="23"/>
        <end position="590"/>
    </location>
</feature>
<dbReference type="VEuPathDB" id="FungiDB:F4678DRAFT_460596"/>
<keyword evidence="2" id="KW-0732">Signal</keyword>
<evidence type="ECO:0000313" key="4">
    <source>
        <dbReference type="Proteomes" id="UP001148614"/>
    </source>
</evidence>
<dbReference type="Proteomes" id="UP001148614">
    <property type="component" value="Unassembled WGS sequence"/>
</dbReference>
<feature type="signal peptide" evidence="2">
    <location>
        <begin position="1"/>
        <end position="22"/>
    </location>
</feature>
<dbReference type="EMBL" id="JANPWZ010000068">
    <property type="protein sequence ID" value="KAJ3579690.1"/>
    <property type="molecule type" value="Genomic_DNA"/>
</dbReference>
<feature type="region of interest" description="Disordered" evidence="1">
    <location>
        <begin position="260"/>
        <end position="295"/>
    </location>
</feature>
<sequence length="590" mass="62755">MMASTIMWLGVAIMFSVGRTVASDSAIITPEPSLPEPSAGGIIAAITPTPGGIGINPVSLELGNPSNYVLTDLGPNNPVISWDGDVYHYIEGHTNYLSLETITTVVESQTTTMTSSVKVAVQTVTVGDASQQAVALNITFSEDIADALRNSTDAAAEACSLNKRGLRKRFDSTSCLIDAAVEASDVNGSLQGSASVEWWEALEVNMSQNAPQYLADALAVLKSQARKKETLVIVALYLAAYQLKHGPLGAVHIPPEGVGEPEKMTCDSSKPADQESPLCQDDDCRGDEGSQKCTTGPEKDCACLLLGVNQPPQLDERDWWDQQQSVIASVAANPDLLGMPTPSCSLSAVTAFDGKPAETPASWCICNDSGTKRIYATVDTPSSPCPYTSLPTTTIHPVVTATSASVTTCRMETNTITGIYSTPTVNTYCTCNDNSIYGVATLTTSGSTTKFTIEQEVIVPAAERFCSDNDHGYLRYLTGGTYGNVVSEYNSTGASKGGQLYLYAFLDKGCESPVFVNKDDCVAAYQSIFDHCDVGAAIRQGGAASINCQWYNLTAEDECVGTDDSFLHPDKCDVGYPLGYEMWPMGFIPS</sequence>
<evidence type="ECO:0000313" key="3">
    <source>
        <dbReference type="EMBL" id="KAJ3579690.1"/>
    </source>
</evidence>
<name>A0A9W8NMG7_9PEZI</name>
<reference evidence="3" key="1">
    <citation type="submission" date="2022-07" db="EMBL/GenBank/DDBJ databases">
        <title>Genome Sequence of Xylaria arbuscula.</title>
        <authorList>
            <person name="Buettner E."/>
        </authorList>
    </citation>
    <scope>NUCLEOTIDE SEQUENCE</scope>
    <source>
        <strain evidence="3">VT107</strain>
    </source>
</reference>
<accession>A0A9W8NMG7</accession>
<keyword evidence="4" id="KW-1185">Reference proteome</keyword>
<organism evidence="3 4">
    <name type="scientific">Xylaria arbuscula</name>
    <dbReference type="NCBI Taxonomy" id="114810"/>
    <lineage>
        <taxon>Eukaryota</taxon>
        <taxon>Fungi</taxon>
        <taxon>Dikarya</taxon>
        <taxon>Ascomycota</taxon>
        <taxon>Pezizomycotina</taxon>
        <taxon>Sordariomycetes</taxon>
        <taxon>Xylariomycetidae</taxon>
        <taxon>Xylariales</taxon>
        <taxon>Xylariaceae</taxon>
        <taxon>Xylaria</taxon>
    </lineage>
</organism>
<comment type="caution">
    <text evidence="3">The sequence shown here is derived from an EMBL/GenBank/DDBJ whole genome shotgun (WGS) entry which is preliminary data.</text>
</comment>
<dbReference type="AlphaFoldDB" id="A0A9W8NMG7"/>